<dbReference type="PANTHER" id="PTHR23252:SF24">
    <property type="entry name" value="TRANSMEMBRANE PROTEIN 145"/>
    <property type="match status" value="1"/>
</dbReference>
<dbReference type="GO" id="GO:0019236">
    <property type="term" value="P:response to pheromone"/>
    <property type="evidence" value="ECO:0007669"/>
    <property type="project" value="InterPro"/>
</dbReference>
<feature type="transmembrane region" description="Helical" evidence="7">
    <location>
        <begin position="187"/>
        <end position="213"/>
    </location>
</feature>
<accession>A0A226EUT5</accession>
<dbReference type="STRING" id="158441.A0A226EUT5"/>
<feature type="domain" description="GPR180/TMEM145 transmembrane" evidence="9">
    <location>
        <begin position="195"/>
        <end position="415"/>
    </location>
</feature>
<evidence type="ECO:0000256" key="5">
    <source>
        <dbReference type="ARBA" id="ARBA00023180"/>
    </source>
</evidence>
<dbReference type="InterPro" id="IPR019336">
    <property type="entry name" value="GPR180/TMEM145_TM"/>
</dbReference>
<dbReference type="GO" id="GO:0007186">
    <property type="term" value="P:G protein-coupled receptor signaling pathway"/>
    <property type="evidence" value="ECO:0007669"/>
    <property type="project" value="InterPro"/>
</dbReference>
<keyword evidence="5" id="KW-0325">Glycoprotein</keyword>
<dbReference type="Pfam" id="PF21892">
    <property type="entry name" value="TMEM145_N"/>
    <property type="match status" value="1"/>
</dbReference>
<feature type="domain" description="GPR180-like N-terminal" evidence="10">
    <location>
        <begin position="22"/>
        <end position="164"/>
    </location>
</feature>
<evidence type="ECO:0000259" key="10">
    <source>
        <dbReference type="Pfam" id="PF21892"/>
    </source>
</evidence>
<dbReference type="Proteomes" id="UP000198287">
    <property type="component" value="Unassembled WGS sequence"/>
</dbReference>
<dbReference type="OMA" id="PTIYAVM"/>
<name>A0A226EUT5_FOLCA</name>
<evidence type="ECO:0000256" key="8">
    <source>
        <dbReference type="SAM" id="SignalP"/>
    </source>
</evidence>
<evidence type="ECO:0000256" key="7">
    <source>
        <dbReference type="SAM" id="Phobius"/>
    </source>
</evidence>
<feature type="transmembrane region" description="Helical" evidence="7">
    <location>
        <begin position="399"/>
        <end position="418"/>
    </location>
</feature>
<dbReference type="AlphaFoldDB" id="A0A226EUT5"/>
<dbReference type="Pfam" id="PF10192">
    <property type="entry name" value="GPR180-TMEM145_TM"/>
    <property type="match status" value="1"/>
</dbReference>
<evidence type="ECO:0000256" key="2">
    <source>
        <dbReference type="ARBA" id="ARBA00022692"/>
    </source>
</evidence>
<dbReference type="OrthoDB" id="205745at2759"/>
<dbReference type="EMBL" id="LNIX01000002">
    <property type="protein sequence ID" value="OXA60990.1"/>
    <property type="molecule type" value="Genomic_DNA"/>
</dbReference>
<evidence type="ECO:0000256" key="4">
    <source>
        <dbReference type="ARBA" id="ARBA00023136"/>
    </source>
</evidence>
<evidence type="ECO:0000256" key="6">
    <source>
        <dbReference type="SAM" id="MobiDB-lite"/>
    </source>
</evidence>
<comment type="caution">
    <text evidence="11">The sequence shown here is derived from an EMBL/GenBank/DDBJ whole genome shotgun (WGS) entry which is preliminary data.</text>
</comment>
<feature type="compositionally biased region" description="Acidic residues" evidence="6">
    <location>
        <begin position="538"/>
        <end position="547"/>
    </location>
</feature>
<comment type="subcellular location">
    <subcellularLocation>
        <location evidence="1">Membrane</location>
        <topology evidence="1">Multi-pass membrane protein</topology>
    </subcellularLocation>
</comment>
<feature type="transmembrane region" description="Helical" evidence="7">
    <location>
        <begin position="335"/>
        <end position="353"/>
    </location>
</feature>
<feature type="chain" id="PRO_5011991120" evidence="8">
    <location>
        <begin position="20"/>
        <end position="601"/>
    </location>
</feature>
<feature type="transmembrane region" description="Helical" evidence="7">
    <location>
        <begin position="259"/>
        <end position="283"/>
    </location>
</feature>
<dbReference type="InterPro" id="IPR053880">
    <property type="entry name" value="GPR180-like_N"/>
</dbReference>
<gene>
    <name evidence="11" type="ORF">Fcan01_04559</name>
</gene>
<dbReference type="PANTHER" id="PTHR23252">
    <property type="entry name" value="INTIMAL THICKNESS RECEPTOR-RELATED"/>
    <property type="match status" value="1"/>
</dbReference>
<organism evidence="11 12">
    <name type="scientific">Folsomia candida</name>
    <name type="common">Springtail</name>
    <dbReference type="NCBI Taxonomy" id="158441"/>
    <lineage>
        <taxon>Eukaryota</taxon>
        <taxon>Metazoa</taxon>
        <taxon>Ecdysozoa</taxon>
        <taxon>Arthropoda</taxon>
        <taxon>Hexapoda</taxon>
        <taxon>Collembola</taxon>
        <taxon>Entomobryomorpha</taxon>
        <taxon>Isotomoidea</taxon>
        <taxon>Isotomidae</taxon>
        <taxon>Proisotominae</taxon>
        <taxon>Folsomia</taxon>
    </lineage>
</organism>
<dbReference type="InterPro" id="IPR047831">
    <property type="entry name" value="GPR180/TMEM145"/>
</dbReference>
<keyword evidence="3 7" id="KW-1133">Transmembrane helix</keyword>
<proteinExistence type="predicted"/>
<dbReference type="GO" id="GO:0016020">
    <property type="term" value="C:membrane"/>
    <property type="evidence" value="ECO:0007669"/>
    <property type="project" value="UniProtKB-SubCell"/>
</dbReference>
<reference evidence="11 12" key="1">
    <citation type="submission" date="2015-12" db="EMBL/GenBank/DDBJ databases">
        <title>The genome of Folsomia candida.</title>
        <authorList>
            <person name="Faddeeva A."/>
            <person name="Derks M.F."/>
            <person name="Anvar Y."/>
            <person name="Smit S."/>
            <person name="Van Straalen N."/>
            <person name="Roelofs D."/>
        </authorList>
    </citation>
    <scope>NUCLEOTIDE SEQUENCE [LARGE SCALE GENOMIC DNA]</scope>
    <source>
        <strain evidence="11 12">VU population</strain>
        <tissue evidence="11">Whole body</tissue>
    </source>
</reference>
<evidence type="ECO:0000256" key="3">
    <source>
        <dbReference type="ARBA" id="ARBA00022989"/>
    </source>
</evidence>
<evidence type="ECO:0000259" key="9">
    <source>
        <dbReference type="Pfam" id="PF10192"/>
    </source>
</evidence>
<keyword evidence="12" id="KW-1185">Reference proteome</keyword>
<sequence>MKLIFLILIVMLSCDFSWAKFVSGHLITHENWAFLDRFCFLSIDGSFEYQIEFEYDPQNMGDISLLLYPDLLWPNAYNNLKANTCQKRTEILKLGENQIVPLAKGVLGSGCEAVNHPKLDENGNTTYSTTLLCKNYRKFRSARERWWFIGIASCNSKKGLDVKYKFYMKNGDRGDYWYEHFSADEFYILPILTSFCFVYLFLLFCALIFAVELKCRQLLHTTYKLFLVSLALQTAGIMNLCMAYGNFASNGVGLPGVKLAGRILEGGSEFVFVLLLLLLAKGYTVTRGRLRPSSAVKLTVFNCLYILLYILLFIFEQYTFDPGLVLYIYESEAGYGILILRLVGYLMFVYGIFFTLKHYPEKSSFYFPFFGIYSLWFISGPIVILISNYVIDKWVREKVALSILHSIAFVGHVVFLGLTRPSAANKSFPYHVRTTQVGMMDDKFEGGTGGVAGQDNFEAHSYAPSAPAYDIFTVTGVVQRTTDGPNFDLFSANGSCGVQPSSGPIFPAMFPAPPPKYEDAFPHERPGQIEELLRENDDEDMDECGDGGDEHSPAGLSNDEDDASSASYRPTSSHNNNNNNPKSAPQPISILGNRESKYVCD</sequence>
<keyword evidence="2 7" id="KW-0812">Transmembrane</keyword>
<feature type="transmembrane region" description="Helical" evidence="7">
    <location>
        <begin position="225"/>
        <end position="247"/>
    </location>
</feature>
<feature type="signal peptide" evidence="8">
    <location>
        <begin position="1"/>
        <end position="19"/>
    </location>
</feature>
<feature type="transmembrane region" description="Helical" evidence="7">
    <location>
        <begin position="365"/>
        <end position="387"/>
    </location>
</feature>
<feature type="transmembrane region" description="Helical" evidence="7">
    <location>
        <begin position="295"/>
        <end position="315"/>
    </location>
</feature>
<evidence type="ECO:0000313" key="12">
    <source>
        <dbReference type="Proteomes" id="UP000198287"/>
    </source>
</evidence>
<keyword evidence="8" id="KW-0732">Signal</keyword>
<evidence type="ECO:0000256" key="1">
    <source>
        <dbReference type="ARBA" id="ARBA00004141"/>
    </source>
</evidence>
<protein>
    <submittedName>
        <fullName evidence="11">Uncharacterized protein</fullName>
    </submittedName>
</protein>
<keyword evidence="4 7" id="KW-0472">Membrane</keyword>
<feature type="compositionally biased region" description="Polar residues" evidence="6">
    <location>
        <begin position="564"/>
        <end position="574"/>
    </location>
</feature>
<feature type="region of interest" description="Disordered" evidence="6">
    <location>
        <begin position="538"/>
        <end position="601"/>
    </location>
</feature>
<evidence type="ECO:0000313" key="11">
    <source>
        <dbReference type="EMBL" id="OXA60990.1"/>
    </source>
</evidence>